<evidence type="ECO:0000313" key="1">
    <source>
        <dbReference type="EMBL" id="JAD31548.1"/>
    </source>
</evidence>
<accession>A0A0A8Z1I6</accession>
<reference evidence="1" key="1">
    <citation type="submission" date="2014-09" db="EMBL/GenBank/DDBJ databases">
        <authorList>
            <person name="Magalhaes I.L.F."/>
            <person name="Oliveira U."/>
            <person name="Santos F.R."/>
            <person name="Vidigal T.H.D.A."/>
            <person name="Brescovit A.D."/>
            <person name="Santos A.J."/>
        </authorList>
    </citation>
    <scope>NUCLEOTIDE SEQUENCE</scope>
    <source>
        <tissue evidence="1">Shoot tissue taken approximately 20 cm above the soil surface</tissue>
    </source>
</reference>
<dbReference type="EMBL" id="GBRH01266347">
    <property type="protein sequence ID" value="JAD31548.1"/>
    <property type="molecule type" value="Transcribed_RNA"/>
</dbReference>
<reference evidence="1" key="2">
    <citation type="journal article" date="2015" name="Data Brief">
        <title>Shoot transcriptome of the giant reed, Arundo donax.</title>
        <authorList>
            <person name="Barrero R.A."/>
            <person name="Guerrero F.D."/>
            <person name="Moolhuijzen P."/>
            <person name="Goolsby J.A."/>
            <person name="Tidwell J."/>
            <person name="Bellgard S.E."/>
            <person name="Bellgard M.I."/>
        </authorList>
    </citation>
    <scope>NUCLEOTIDE SEQUENCE</scope>
    <source>
        <tissue evidence="1">Shoot tissue taken approximately 20 cm above the soil surface</tissue>
    </source>
</reference>
<proteinExistence type="predicted"/>
<sequence length="19" mass="2051">MDLATAAQYRSSFLFSATA</sequence>
<dbReference type="AlphaFoldDB" id="A0A0A8Z1I6"/>
<protein>
    <submittedName>
        <fullName evidence="1">Uncharacterized protein</fullName>
    </submittedName>
</protein>
<name>A0A0A8Z1I6_ARUDO</name>
<organism evidence="1">
    <name type="scientific">Arundo donax</name>
    <name type="common">Giant reed</name>
    <name type="synonym">Donax arundinaceus</name>
    <dbReference type="NCBI Taxonomy" id="35708"/>
    <lineage>
        <taxon>Eukaryota</taxon>
        <taxon>Viridiplantae</taxon>
        <taxon>Streptophyta</taxon>
        <taxon>Embryophyta</taxon>
        <taxon>Tracheophyta</taxon>
        <taxon>Spermatophyta</taxon>
        <taxon>Magnoliopsida</taxon>
        <taxon>Liliopsida</taxon>
        <taxon>Poales</taxon>
        <taxon>Poaceae</taxon>
        <taxon>PACMAD clade</taxon>
        <taxon>Arundinoideae</taxon>
        <taxon>Arundineae</taxon>
        <taxon>Arundo</taxon>
    </lineage>
</organism>